<dbReference type="SUPFAM" id="SSF52200">
    <property type="entry name" value="Toll/Interleukin receptor TIR domain"/>
    <property type="match status" value="1"/>
</dbReference>
<reference evidence="2 3" key="1">
    <citation type="submission" date="2019-07" db="EMBL/GenBank/DDBJ databases">
        <title>Ln-dependent methylotrophs.</title>
        <authorList>
            <person name="Tani A."/>
        </authorList>
    </citation>
    <scope>NUCLEOTIDE SEQUENCE [LARGE SCALE GENOMIC DNA]</scope>
    <source>
        <strain evidence="2 3">SM89A</strain>
    </source>
</reference>
<sequence>MATAFISYSHRDESFRRELETHLSPLKRQGLISVWHDRGITPGDPLDDTISENLERADLILMLISADFVDSDYCYGREMHRALERHEAKSARAISIICRPCDFGGLSFARFLLLPTDAVAVSSWTDRDAAWVNVVKGIRRALEVGPIAARDVSSIARRTGENTSASTVDRAPLPRRTTDLQKDTFARNAMRDVGTYFQKELDMLEMRDPAWKGEFHQIDANRFTGQVYYEGDAIASCTVFQGGTLDSRAICYVQGVVSTNNSFNETLTVDADEGGPYLKPMGMAMHFRGSRPSRLEPFDAANYLFDLLMDQARSRVR</sequence>
<accession>A0A549T5U0</accession>
<dbReference type="InterPro" id="IPR000157">
    <property type="entry name" value="TIR_dom"/>
</dbReference>
<comment type="caution">
    <text evidence="2">The sequence shown here is derived from an EMBL/GenBank/DDBJ whole genome shotgun (WGS) entry which is preliminary data.</text>
</comment>
<dbReference type="Pfam" id="PF13676">
    <property type="entry name" value="TIR_2"/>
    <property type="match status" value="1"/>
</dbReference>
<dbReference type="Gene3D" id="3.40.50.10140">
    <property type="entry name" value="Toll/interleukin-1 receptor homology (TIR) domain"/>
    <property type="match status" value="1"/>
</dbReference>
<dbReference type="EMBL" id="VJMF01000014">
    <property type="protein sequence ID" value="TRL37190.1"/>
    <property type="molecule type" value="Genomic_DNA"/>
</dbReference>
<protein>
    <submittedName>
        <fullName evidence="2">Toll/interleukin-1 receptor domain-containing protein</fullName>
    </submittedName>
</protein>
<dbReference type="SMART" id="SM00255">
    <property type="entry name" value="TIR"/>
    <property type="match status" value="1"/>
</dbReference>
<evidence type="ECO:0000313" key="2">
    <source>
        <dbReference type="EMBL" id="TRL37190.1"/>
    </source>
</evidence>
<evidence type="ECO:0000313" key="3">
    <source>
        <dbReference type="Proteomes" id="UP000316781"/>
    </source>
</evidence>
<organism evidence="2 3">
    <name type="scientific">Methylosinus sporium</name>
    <dbReference type="NCBI Taxonomy" id="428"/>
    <lineage>
        <taxon>Bacteria</taxon>
        <taxon>Pseudomonadati</taxon>
        <taxon>Pseudomonadota</taxon>
        <taxon>Alphaproteobacteria</taxon>
        <taxon>Hyphomicrobiales</taxon>
        <taxon>Methylocystaceae</taxon>
        <taxon>Methylosinus</taxon>
    </lineage>
</organism>
<dbReference type="InterPro" id="IPR035897">
    <property type="entry name" value="Toll_tir_struct_dom_sf"/>
</dbReference>
<keyword evidence="2" id="KW-0675">Receptor</keyword>
<feature type="domain" description="TIR" evidence="1">
    <location>
        <begin position="1"/>
        <end position="142"/>
    </location>
</feature>
<name>A0A549T5U0_METSR</name>
<dbReference type="PROSITE" id="PS50104">
    <property type="entry name" value="TIR"/>
    <property type="match status" value="1"/>
</dbReference>
<gene>
    <name evidence="2" type="ORF">FM996_03145</name>
</gene>
<dbReference type="GO" id="GO:0007165">
    <property type="term" value="P:signal transduction"/>
    <property type="evidence" value="ECO:0007669"/>
    <property type="project" value="InterPro"/>
</dbReference>
<dbReference type="AlphaFoldDB" id="A0A549T5U0"/>
<dbReference type="Proteomes" id="UP000316781">
    <property type="component" value="Unassembled WGS sequence"/>
</dbReference>
<dbReference type="RefSeq" id="WP_142861803.1">
    <property type="nucleotide sequence ID" value="NZ_VJMF01000014.1"/>
</dbReference>
<proteinExistence type="predicted"/>
<evidence type="ECO:0000259" key="1">
    <source>
        <dbReference type="PROSITE" id="PS50104"/>
    </source>
</evidence>